<dbReference type="InterPro" id="IPR011990">
    <property type="entry name" value="TPR-like_helical_dom_sf"/>
</dbReference>
<reference evidence="4" key="1">
    <citation type="submission" date="2022-10" db="EMBL/GenBank/DDBJ databases">
        <title>Tapping the CABI collections for fungal endophytes: first genome assemblies for Collariella, Neodidymelliopsis, Ascochyta clinopodiicola, Didymella pomorum, Didymosphaeria variabile, Neocosmospora piperis and Neocucurbitaria cava.</title>
        <authorList>
            <person name="Hill R."/>
        </authorList>
    </citation>
    <scope>NUCLEOTIDE SEQUENCE</scope>
    <source>
        <strain evidence="4">IMI 366586</strain>
    </source>
</reference>
<dbReference type="PANTHER" id="PTHR45641">
    <property type="entry name" value="TETRATRICOPEPTIDE REPEAT PROTEIN (AFU_ORTHOLOGUE AFUA_6G03870)"/>
    <property type="match status" value="1"/>
</dbReference>
<proteinExistence type="predicted"/>
<evidence type="ECO:0008006" key="6">
    <source>
        <dbReference type="Google" id="ProtNLM"/>
    </source>
</evidence>
<dbReference type="InterPro" id="IPR019734">
    <property type="entry name" value="TPR_rpt"/>
</dbReference>
<keyword evidence="1" id="KW-0677">Repeat</keyword>
<evidence type="ECO:0000256" key="3">
    <source>
        <dbReference type="PROSITE-ProRule" id="PRU00339"/>
    </source>
</evidence>
<dbReference type="Gene3D" id="1.25.40.10">
    <property type="entry name" value="Tetratricopeptide repeat domain"/>
    <property type="match status" value="1"/>
</dbReference>
<dbReference type="AlphaFoldDB" id="A0A9W9BJV4"/>
<sequence>MSLAAALFQQGRCDKAAALATKVLEMRQRSWGKKNLYTMKSRVAIGMIYHQQGRYDEAEAAYNEVLRLQTQGSELEITTRPLIVGCLAWTYYMQGRYEEAEVQLDISWTLHRKLQGVEHPDTLQALHHFAVIVHLNGRPHRGIELMQSCVEMRRTVLGFAHPLTNVSTLLLEEWKAEERDSQATE</sequence>
<dbReference type="PROSITE" id="PS50005">
    <property type="entry name" value="TPR"/>
    <property type="match status" value="1"/>
</dbReference>
<keyword evidence="2 3" id="KW-0802">TPR repeat</keyword>
<evidence type="ECO:0000256" key="1">
    <source>
        <dbReference type="ARBA" id="ARBA00022737"/>
    </source>
</evidence>
<dbReference type="SMART" id="SM00028">
    <property type="entry name" value="TPR"/>
    <property type="match status" value="3"/>
</dbReference>
<feature type="repeat" description="TPR" evidence="3">
    <location>
        <begin position="39"/>
        <end position="72"/>
    </location>
</feature>
<gene>
    <name evidence="4" type="ORF">N0V84_008437</name>
</gene>
<accession>A0A9W9BJV4</accession>
<dbReference type="PANTHER" id="PTHR45641:SF19">
    <property type="entry name" value="NEPHROCYSTIN-3"/>
    <property type="match status" value="1"/>
</dbReference>
<dbReference type="OrthoDB" id="5986190at2759"/>
<dbReference type="Proteomes" id="UP001140502">
    <property type="component" value="Unassembled WGS sequence"/>
</dbReference>
<comment type="caution">
    <text evidence="4">The sequence shown here is derived from an EMBL/GenBank/DDBJ whole genome shotgun (WGS) entry which is preliminary data.</text>
</comment>
<evidence type="ECO:0000313" key="5">
    <source>
        <dbReference type="Proteomes" id="UP001140502"/>
    </source>
</evidence>
<protein>
    <recommendedName>
        <fullName evidence="6">Kinesin light chain</fullName>
    </recommendedName>
</protein>
<name>A0A9W9BJV4_9HYPO</name>
<evidence type="ECO:0000256" key="2">
    <source>
        <dbReference type="ARBA" id="ARBA00022803"/>
    </source>
</evidence>
<evidence type="ECO:0000313" key="4">
    <source>
        <dbReference type="EMBL" id="KAJ4315282.1"/>
    </source>
</evidence>
<dbReference type="Pfam" id="PF13424">
    <property type="entry name" value="TPR_12"/>
    <property type="match status" value="2"/>
</dbReference>
<dbReference type="SUPFAM" id="SSF48452">
    <property type="entry name" value="TPR-like"/>
    <property type="match status" value="1"/>
</dbReference>
<organism evidence="4 5">
    <name type="scientific">Fusarium piperis</name>
    <dbReference type="NCBI Taxonomy" id="1435070"/>
    <lineage>
        <taxon>Eukaryota</taxon>
        <taxon>Fungi</taxon>
        <taxon>Dikarya</taxon>
        <taxon>Ascomycota</taxon>
        <taxon>Pezizomycotina</taxon>
        <taxon>Sordariomycetes</taxon>
        <taxon>Hypocreomycetidae</taxon>
        <taxon>Hypocreales</taxon>
        <taxon>Nectriaceae</taxon>
        <taxon>Fusarium</taxon>
        <taxon>Fusarium solani species complex</taxon>
    </lineage>
</organism>
<dbReference type="EMBL" id="JAPEUR010000207">
    <property type="protein sequence ID" value="KAJ4315282.1"/>
    <property type="molecule type" value="Genomic_DNA"/>
</dbReference>
<keyword evidence="5" id="KW-1185">Reference proteome</keyword>